<keyword evidence="6 10" id="KW-0460">Magnesium</keyword>
<evidence type="ECO:0000313" key="12">
    <source>
        <dbReference type="EMBL" id="MDY5153310.1"/>
    </source>
</evidence>
<dbReference type="GO" id="GO:0005829">
    <property type="term" value="C:cytosol"/>
    <property type="evidence" value="ECO:0007669"/>
    <property type="project" value="TreeGrafter"/>
</dbReference>
<dbReference type="GO" id="GO:0036220">
    <property type="term" value="F:ITP diphosphatase activity"/>
    <property type="evidence" value="ECO:0007669"/>
    <property type="project" value="UniProtKB-UniRule"/>
</dbReference>
<dbReference type="NCBIfam" id="TIGR00042">
    <property type="entry name" value="RdgB/HAM1 family non-canonical purine NTP pyrophosphatase"/>
    <property type="match status" value="1"/>
</dbReference>
<protein>
    <recommendedName>
        <fullName evidence="10">dITP/XTP pyrophosphatase</fullName>
        <ecNumber evidence="10">3.6.1.66</ecNumber>
    </recommendedName>
    <alternativeName>
        <fullName evidence="10">Non-canonical purine NTP pyrophosphatase</fullName>
    </alternativeName>
    <alternativeName>
        <fullName evidence="10">Non-standard purine NTP pyrophosphatase</fullName>
    </alternativeName>
    <alternativeName>
        <fullName evidence="10">Nucleoside-triphosphate diphosphatase</fullName>
    </alternativeName>
    <alternativeName>
        <fullName evidence="10">Nucleoside-triphosphate pyrophosphatase</fullName>
        <shortName evidence="10">NTPase</shortName>
    </alternativeName>
</protein>
<dbReference type="Gene3D" id="3.90.950.10">
    <property type="match status" value="1"/>
</dbReference>
<evidence type="ECO:0000256" key="1">
    <source>
        <dbReference type="ARBA" id="ARBA00008023"/>
    </source>
</evidence>
<gene>
    <name evidence="12" type="primary">rdgB</name>
    <name evidence="12" type="ORF">R6G71_04515</name>
    <name evidence="13" type="ORF">SAMN05421878_11021</name>
</gene>
<feature type="binding site" evidence="10">
    <location>
        <begin position="186"/>
        <end position="187"/>
    </location>
    <ligand>
        <name>substrate</name>
    </ligand>
</feature>
<comment type="similarity">
    <text evidence="1 10 11">Belongs to the HAM1 NTPase family.</text>
</comment>
<dbReference type="AlphaFoldDB" id="A0A1G7D8W4"/>
<dbReference type="PANTHER" id="PTHR11067:SF9">
    <property type="entry name" value="INOSINE TRIPHOSPHATE PYROPHOSPHATASE"/>
    <property type="match status" value="1"/>
</dbReference>
<name>A0A1G7D8W4_9ACTO</name>
<dbReference type="FunFam" id="3.90.950.10:FF:000001">
    <property type="entry name" value="dITP/XTP pyrophosphatase"/>
    <property type="match status" value="1"/>
</dbReference>
<dbReference type="GO" id="GO:0009117">
    <property type="term" value="P:nucleotide metabolic process"/>
    <property type="evidence" value="ECO:0007669"/>
    <property type="project" value="UniProtKB-KW"/>
</dbReference>
<dbReference type="EC" id="3.6.1.66" evidence="10"/>
<evidence type="ECO:0000313" key="13">
    <source>
        <dbReference type="EMBL" id="SDE47430.1"/>
    </source>
</evidence>
<proteinExistence type="inferred from homology"/>
<dbReference type="EMBL" id="FNAU01000010">
    <property type="protein sequence ID" value="SDE47430.1"/>
    <property type="molecule type" value="Genomic_DNA"/>
</dbReference>
<comment type="catalytic activity">
    <reaction evidence="10">
        <text>ITP + H2O = IMP + diphosphate + H(+)</text>
        <dbReference type="Rhea" id="RHEA:29399"/>
        <dbReference type="ChEBI" id="CHEBI:15377"/>
        <dbReference type="ChEBI" id="CHEBI:15378"/>
        <dbReference type="ChEBI" id="CHEBI:33019"/>
        <dbReference type="ChEBI" id="CHEBI:58053"/>
        <dbReference type="ChEBI" id="CHEBI:61402"/>
        <dbReference type="EC" id="3.6.1.66"/>
    </reaction>
</comment>
<keyword evidence="3 10" id="KW-0479">Metal-binding</keyword>
<dbReference type="GO" id="GO:0000166">
    <property type="term" value="F:nucleotide binding"/>
    <property type="evidence" value="ECO:0007669"/>
    <property type="project" value="UniProtKB-KW"/>
</dbReference>
<dbReference type="HAMAP" id="MF_01405">
    <property type="entry name" value="Non_canon_purine_NTPase"/>
    <property type="match status" value="1"/>
</dbReference>
<organism evidence="13 14">
    <name type="scientific">Actinobaculum suis</name>
    <dbReference type="NCBI Taxonomy" id="1657"/>
    <lineage>
        <taxon>Bacteria</taxon>
        <taxon>Bacillati</taxon>
        <taxon>Actinomycetota</taxon>
        <taxon>Actinomycetes</taxon>
        <taxon>Actinomycetales</taxon>
        <taxon>Actinomycetaceae</taxon>
        <taxon>Actinobaculum</taxon>
    </lineage>
</organism>
<comment type="function">
    <text evidence="10">Pyrophosphatase that catalyzes the hydrolysis of nucleoside triphosphates to their monophosphate derivatives, with a high preference for the non-canonical purine nucleotides XTP (xanthosine triphosphate), dITP (deoxyinosine triphosphate) and ITP. Seems to function as a house-cleaning enzyme that removes non-canonical purine nucleotides from the nucleotide pool, thus preventing their incorporation into DNA/RNA and avoiding chromosomal lesions.</text>
</comment>
<dbReference type="CDD" id="cd00515">
    <property type="entry name" value="HAM1"/>
    <property type="match status" value="1"/>
</dbReference>
<evidence type="ECO:0000256" key="9">
    <source>
        <dbReference type="ARBA" id="ARBA00052017"/>
    </source>
</evidence>
<evidence type="ECO:0000256" key="4">
    <source>
        <dbReference type="ARBA" id="ARBA00022741"/>
    </source>
</evidence>
<keyword evidence="4 10" id="KW-0547">Nucleotide-binding</keyword>
<reference evidence="13" key="2">
    <citation type="submission" date="2016-10" db="EMBL/GenBank/DDBJ databases">
        <authorList>
            <person name="de Groot N.N."/>
        </authorList>
    </citation>
    <scope>NUCLEOTIDE SEQUENCE [LARGE SCALE GENOMIC DNA]</scope>
    <source>
        <strain evidence="13">DSM 20639</strain>
    </source>
</reference>
<evidence type="ECO:0000256" key="7">
    <source>
        <dbReference type="ARBA" id="ARBA00023080"/>
    </source>
</evidence>
<dbReference type="PANTHER" id="PTHR11067">
    <property type="entry name" value="INOSINE TRIPHOSPHATE PYROPHOSPHATASE/HAM1 PROTEIN"/>
    <property type="match status" value="1"/>
</dbReference>
<dbReference type="InterPro" id="IPR029001">
    <property type="entry name" value="ITPase-like_fam"/>
</dbReference>
<dbReference type="InterPro" id="IPR020922">
    <property type="entry name" value="dITP/XTP_pyrophosphatase"/>
</dbReference>
<dbReference type="GO" id="GO:0036222">
    <property type="term" value="F:XTP diphosphatase activity"/>
    <property type="evidence" value="ECO:0007669"/>
    <property type="project" value="UniProtKB-UniRule"/>
</dbReference>
<comment type="cofactor">
    <cofactor evidence="10">
        <name>Mg(2+)</name>
        <dbReference type="ChEBI" id="CHEBI:18420"/>
    </cofactor>
    <text evidence="10">Binds 1 Mg(2+) ion per subunit.</text>
</comment>
<dbReference type="RefSeq" id="WP_074662895.1">
    <property type="nucleotide sequence ID" value="NZ_FNAU01000010.1"/>
</dbReference>
<evidence type="ECO:0000256" key="5">
    <source>
        <dbReference type="ARBA" id="ARBA00022801"/>
    </source>
</evidence>
<comment type="catalytic activity">
    <reaction evidence="9 10">
        <text>XTP + H2O = XMP + diphosphate + H(+)</text>
        <dbReference type="Rhea" id="RHEA:28610"/>
        <dbReference type="ChEBI" id="CHEBI:15377"/>
        <dbReference type="ChEBI" id="CHEBI:15378"/>
        <dbReference type="ChEBI" id="CHEBI:33019"/>
        <dbReference type="ChEBI" id="CHEBI:57464"/>
        <dbReference type="ChEBI" id="CHEBI:61314"/>
        <dbReference type="EC" id="3.6.1.66"/>
    </reaction>
</comment>
<sequence length="207" mass="21984">MSTASPHTIALATRNAHKVAELEEILAPYLPGVQVISARDLDLPEPVEDEITFAGNALIKARQLAAAGYVAVADDSGICVDALGGAPGPFSARWAGKHGDDTANRRLLLAQLAEVPDRYRGARFHAAAVMVTPNGREVVREADMPGVILHEERGEQGFGYDPIFQAEGQTRSNAELSMAEKDAISHRGKAFRALAPIIAAELTGTAH</sequence>
<evidence type="ECO:0000256" key="3">
    <source>
        <dbReference type="ARBA" id="ARBA00022723"/>
    </source>
</evidence>
<comment type="catalytic activity">
    <reaction evidence="8 10">
        <text>dITP + H2O = dIMP + diphosphate + H(+)</text>
        <dbReference type="Rhea" id="RHEA:28342"/>
        <dbReference type="ChEBI" id="CHEBI:15377"/>
        <dbReference type="ChEBI" id="CHEBI:15378"/>
        <dbReference type="ChEBI" id="CHEBI:33019"/>
        <dbReference type="ChEBI" id="CHEBI:61194"/>
        <dbReference type="ChEBI" id="CHEBI:61382"/>
        <dbReference type="EC" id="3.6.1.66"/>
    </reaction>
</comment>
<reference evidence="14" key="1">
    <citation type="submission" date="2016-10" db="EMBL/GenBank/DDBJ databases">
        <authorList>
            <person name="Varghese N."/>
        </authorList>
    </citation>
    <scope>NUCLEOTIDE SEQUENCE [LARGE SCALE GENOMIC DNA]</scope>
    <source>
        <strain evidence="14">DSM 20639</strain>
    </source>
</reference>
<keyword evidence="5 10" id="KW-0378">Hydrolase</keyword>
<dbReference type="SUPFAM" id="SSF52972">
    <property type="entry name" value="ITPase-like"/>
    <property type="match status" value="1"/>
</dbReference>
<evidence type="ECO:0000256" key="11">
    <source>
        <dbReference type="RuleBase" id="RU003781"/>
    </source>
</evidence>
<evidence type="ECO:0000313" key="14">
    <source>
        <dbReference type="Proteomes" id="UP000182744"/>
    </source>
</evidence>
<accession>A0A1G7D8W4</accession>
<keyword evidence="7 10" id="KW-0546">Nucleotide metabolism</keyword>
<dbReference type="Proteomes" id="UP001273799">
    <property type="component" value="Unassembled WGS sequence"/>
</dbReference>
<evidence type="ECO:0000256" key="10">
    <source>
        <dbReference type="HAMAP-Rule" id="MF_01405"/>
    </source>
</evidence>
<dbReference type="Proteomes" id="UP000182744">
    <property type="component" value="Unassembled WGS sequence"/>
</dbReference>
<keyword evidence="14" id="KW-1185">Reference proteome</keyword>
<dbReference type="GO" id="GO:0009146">
    <property type="term" value="P:purine nucleoside triphosphate catabolic process"/>
    <property type="evidence" value="ECO:0007669"/>
    <property type="project" value="UniProtKB-UniRule"/>
</dbReference>
<reference evidence="12" key="3">
    <citation type="submission" date="2023-10" db="EMBL/GenBank/DDBJ databases">
        <title>Whole Genome based description of the genera Actinobaculum and Actinotignum reveals a complex phylogenetic relationship within the species included in the genus Actinotignum.</title>
        <authorList>
            <person name="Jensen C.S."/>
            <person name="Dargis R."/>
            <person name="Kemp M."/>
            <person name="Christensen J.J."/>
        </authorList>
    </citation>
    <scope>NUCLEOTIDE SEQUENCE</scope>
    <source>
        <strain evidence="12">Actinobaculum_suis_CCUG19206T</strain>
    </source>
</reference>
<comment type="subunit">
    <text evidence="2 10">Homodimer.</text>
</comment>
<feature type="binding site" evidence="10">
    <location>
        <begin position="13"/>
        <end position="18"/>
    </location>
    <ligand>
        <name>substrate</name>
    </ligand>
</feature>
<feature type="active site" description="Proton acceptor" evidence="10">
    <location>
        <position position="75"/>
    </location>
</feature>
<dbReference type="EMBL" id="JAWNFU010000002">
    <property type="protein sequence ID" value="MDY5153310.1"/>
    <property type="molecule type" value="Genomic_DNA"/>
</dbReference>
<evidence type="ECO:0000256" key="2">
    <source>
        <dbReference type="ARBA" id="ARBA00011738"/>
    </source>
</evidence>
<feature type="binding site" evidence="10">
    <location>
        <position position="76"/>
    </location>
    <ligand>
        <name>substrate</name>
    </ligand>
</feature>
<dbReference type="Pfam" id="PF01725">
    <property type="entry name" value="Ham1p_like"/>
    <property type="match status" value="1"/>
</dbReference>
<evidence type="ECO:0000256" key="8">
    <source>
        <dbReference type="ARBA" id="ARBA00051875"/>
    </source>
</evidence>
<dbReference type="GO" id="GO:0035870">
    <property type="term" value="F:dITP diphosphatase activity"/>
    <property type="evidence" value="ECO:0007669"/>
    <property type="project" value="UniProtKB-UniRule"/>
</dbReference>
<comment type="caution">
    <text evidence="10">Lacks conserved residue(s) required for the propagation of feature annotation.</text>
</comment>
<evidence type="ECO:0000256" key="6">
    <source>
        <dbReference type="ARBA" id="ARBA00022842"/>
    </source>
</evidence>
<dbReference type="GO" id="GO:0017111">
    <property type="term" value="F:ribonucleoside triphosphate phosphatase activity"/>
    <property type="evidence" value="ECO:0007669"/>
    <property type="project" value="InterPro"/>
</dbReference>
<feature type="binding site" evidence="10">
    <location>
        <position position="181"/>
    </location>
    <ligand>
        <name>substrate</name>
    </ligand>
</feature>
<feature type="binding site" evidence="10">
    <location>
        <begin position="158"/>
        <end position="161"/>
    </location>
    <ligand>
        <name>substrate</name>
    </ligand>
</feature>
<dbReference type="InterPro" id="IPR002637">
    <property type="entry name" value="RdgB/HAM1"/>
</dbReference>
<feature type="binding site" evidence="10">
    <location>
        <position position="75"/>
    </location>
    <ligand>
        <name>Mg(2+)</name>
        <dbReference type="ChEBI" id="CHEBI:18420"/>
    </ligand>
</feature>
<dbReference type="GO" id="GO:0046872">
    <property type="term" value="F:metal ion binding"/>
    <property type="evidence" value="ECO:0007669"/>
    <property type="project" value="UniProtKB-KW"/>
</dbReference>